<sequence length="328" mass="36292">MNKSTIALPRRSILAGLAAAPGAAMLASATNALAQTASVAPAANNIRYLTQKVGDVEVYYREAGPADAPTILLLHGFPTSGHMFRDLIPLLSDRYRIIAPDLPGFGLTKAPPHGQFTYSFDSLAQVVNGFVEAINLKRYAIYIFDYGAPTGLRVAMAHPERVSAIITQNGNAYVEGLSEGWNPIQKYWKDPSDTNRQALRDFLKPDSVRWQYLQGVPDPTLVSSDGSNLDSYYLSRPGIDEIQLDLFLDYRSNVALYPAFQAYFRKEQPPVLATWGKNDPFFVPAGAEAYKRDLPKAEVHFFDTGHFALETHHREIAALIGDFLAKNR</sequence>
<dbReference type="InterPro" id="IPR051340">
    <property type="entry name" value="Haloalkane_dehalogenase"/>
</dbReference>
<dbReference type="Proteomes" id="UP000480266">
    <property type="component" value="Unassembled WGS sequence"/>
</dbReference>
<evidence type="ECO:0000313" key="3">
    <source>
        <dbReference type="EMBL" id="NGX97487.1"/>
    </source>
</evidence>
<feature type="signal peptide" evidence="1">
    <location>
        <begin position="1"/>
        <end position="34"/>
    </location>
</feature>
<dbReference type="InterPro" id="IPR006311">
    <property type="entry name" value="TAT_signal"/>
</dbReference>
<accession>A0A7C9VGU9</accession>
<evidence type="ECO:0000259" key="2">
    <source>
        <dbReference type="Pfam" id="PF00561"/>
    </source>
</evidence>
<dbReference type="EMBL" id="JAAMRR010001049">
    <property type="protein sequence ID" value="NGX97487.1"/>
    <property type="molecule type" value="Genomic_DNA"/>
</dbReference>
<dbReference type="InterPro" id="IPR000639">
    <property type="entry name" value="Epox_hydrolase-like"/>
</dbReference>
<protein>
    <submittedName>
        <fullName evidence="3">Alpha/beta hydrolase</fullName>
    </submittedName>
</protein>
<evidence type="ECO:0000256" key="1">
    <source>
        <dbReference type="SAM" id="SignalP"/>
    </source>
</evidence>
<feature type="domain" description="AB hydrolase-1" evidence="2">
    <location>
        <begin position="69"/>
        <end position="312"/>
    </location>
</feature>
<dbReference type="PANTHER" id="PTHR42977">
    <property type="entry name" value="HYDROLASE-RELATED"/>
    <property type="match status" value="1"/>
</dbReference>
<dbReference type="SUPFAM" id="SSF53474">
    <property type="entry name" value="alpha/beta-Hydrolases"/>
    <property type="match status" value="1"/>
</dbReference>
<keyword evidence="3" id="KW-0378">Hydrolase</keyword>
<dbReference type="GO" id="GO:0004301">
    <property type="term" value="F:epoxide hydrolase activity"/>
    <property type="evidence" value="ECO:0007669"/>
    <property type="project" value="TreeGrafter"/>
</dbReference>
<proteinExistence type="predicted"/>
<comment type="caution">
    <text evidence="3">The sequence shown here is derived from an EMBL/GenBank/DDBJ whole genome shotgun (WGS) entry which is preliminary data.</text>
</comment>
<keyword evidence="4" id="KW-1185">Reference proteome</keyword>
<evidence type="ECO:0000313" key="4">
    <source>
        <dbReference type="Proteomes" id="UP000480266"/>
    </source>
</evidence>
<dbReference type="AlphaFoldDB" id="A0A7C9VGU9"/>
<dbReference type="PROSITE" id="PS51318">
    <property type="entry name" value="TAT"/>
    <property type="match status" value="1"/>
</dbReference>
<name>A0A7C9VGU9_9BRAD</name>
<gene>
    <name evidence="3" type="ORF">G4V63_20470</name>
</gene>
<dbReference type="FunFam" id="3.40.50.1820:FF:000173">
    <property type="entry name" value="Alpha/beta hydrolase"/>
    <property type="match status" value="1"/>
</dbReference>
<keyword evidence="1" id="KW-0732">Signal</keyword>
<dbReference type="InterPro" id="IPR029058">
    <property type="entry name" value="AB_hydrolase_fold"/>
</dbReference>
<dbReference type="PANTHER" id="PTHR42977:SF1">
    <property type="entry name" value="BLR6576 PROTEIN"/>
    <property type="match status" value="1"/>
</dbReference>
<dbReference type="InterPro" id="IPR000073">
    <property type="entry name" value="AB_hydrolase_1"/>
</dbReference>
<dbReference type="PRINTS" id="PR00111">
    <property type="entry name" value="ABHYDROLASE"/>
</dbReference>
<feature type="chain" id="PRO_5029014486" evidence="1">
    <location>
        <begin position="35"/>
        <end position="328"/>
    </location>
</feature>
<dbReference type="Pfam" id="PF00561">
    <property type="entry name" value="Abhydrolase_1"/>
    <property type="match status" value="1"/>
</dbReference>
<organism evidence="3 4">
    <name type="scientific">Candidatus Afipia apatlaquensis</name>
    <dbReference type="NCBI Taxonomy" id="2712852"/>
    <lineage>
        <taxon>Bacteria</taxon>
        <taxon>Pseudomonadati</taxon>
        <taxon>Pseudomonadota</taxon>
        <taxon>Alphaproteobacteria</taxon>
        <taxon>Hyphomicrobiales</taxon>
        <taxon>Nitrobacteraceae</taxon>
        <taxon>Afipia</taxon>
    </lineage>
</organism>
<dbReference type="PRINTS" id="PR00412">
    <property type="entry name" value="EPOXHYDRLASE"/>
</dbReference>
<dbReference type="Gene3D" id="3.40.50.1820">
    <property type="entry name" value="alpha/beta hydrolase"/>
    <property type="match status" value="1"/>
</dbReference>
<reference evidence="3" key="1">
    <citation type="submission" date="2020-02" db="EMBL/GenBank/DDBJ databases">
        <title>Draft genome sequence of Candidatus Afipia apatlaquensis IBT-C3, a potential strain for decolorization of textile dyes.</title>
        <authorList>
            <person name="Sanchez-Reyes A."/>
            <person name="Breton-Deval L."/>
            <person name="Mangelson H."/>
            <person name="Sanchez-Flores A."/>
        </authorList>
    </citation>
    <scope>NUCLEOTIDE SEQUENCE [LARGE SCALE GENOMIC DNA]</scope>
    <source>
        <strain evidence="3">IBT-C3</strain>
    </source>
</reference>